<evidence type="ECO:0000256" key="2">
    <source>
        <dbReference type="ARBA" id="ARBA00022649"/>
    </source>
</evidence>
<dbReference type="InterPro" id="IPR002716">
    <property type="entry name" value="PIN_dom"/>
</dbReference>
<dbReference type="GO" id="GO:0016787">
    <property type="term" value="F:hydrolase activity"/>
    <property type="evidence" value="ECO:0007669"/>
    <property type="project" value="UniProtKB-KW"/>
</dbReference>
<dbReference type="Gene3D" id="3.40.50.1010">
    <property type="entry name" value="5'-nuclease"/>
    <property type="match status" value="1"/>
</dbReference>
<evidence type="ECO:0000256" key="4">
    <source>
        <dbReference type="ARBA" id="ARBA00022723"/>
    </source>
</evidence>
<comment type="similarity">
    <text evidence="7">Belongs to the PINc/VapC protein family.</text>
</comment>
<dbReference type="SUPFAM" id="SSF88723">
    <property type="entry name" value="PIN domain-like"/>
    <property type="match status" value="1"/>
</dbReference>
<evidence type="ECO:0000256" key="3">
    <source>
        <dbReference type="ARBA" id="ARBA00022722"/>
    </source>
</evidence>
<dbReference type="PANTHER" id="PTHR33653">
    <property type="entry name" value="RIBONUCLEASE VAPC2"/>
    <property type="match status" value="1"/>
</dbReference>
<evidence type="ECO:0000259" key="8">
    <source>
        <dbReference type="Pfam" id="PF01850"/>
    </source>
</evidence>
<keyword evidence="4" id="KW-0479">Metal-binding</keyword>
<keyword evidence="2" id="KW-1277">Toxin-antitoxin system</keyword>
<protein>
    <submittedName>
        <fullName evidence="9">Toxin FitB</fullName>
        <ecNumber evidence="9">3.1.-.-</ecNumber>
    </submittedName>
</protein>
<evidence type="ECO:0000256" key="6">
    <source>
        <dbReference type="ARBA" id="ARBA00022842"/>
    </source>
</evidence>
<reference evidence="9" key="1">
    <citation type="submission" date="2016-10" db="EMBL/GenBank/DDBJ databases">
        <title>Sequence of Gallionella enrichment culture.</title>
        <authorList>
            <person name="Poehlein A."/>
            <person name="Muehling M."/>
            <person name="Daniel R."/>
        </authorList>
    </citation>
    <scope>NUCLEOTIDE SEQUENCE</scope>
</reference>
<feature type="domain" description="PIN" evidence="8">
    <location>
        <begin position="2"/>
        <end position="128"/>
    </location>
</feature>
<accession>A0A1J5TBB9</accession>
<proteinExistence type="inferred from homology"/>
<evidence type="ECO:0000256" key="7">
    <source>
        <dbReference type="ARBA" id="ARBA00038093"/>
    </source>
</evidence>
<name>A0A1J5TBB9_9ZZZZ</name>
<dbReference type="InterPro" id="IPR022907">
    <property type="entry name" value="VapC_family"/>
</dbReference>
<dbReference type="CDD" id="cd18746">
    <property type="entry name" value="PIN_VapC4-5_FitB-like"/>
    <property type="match status" value="1"/>
</dbReference>
<comment type="caution">
    <text evidence="9">The sequence shown here is derived from an EMBL/GenBank/DDBJ whole genome shotgun (WGS) entry which is preliminary data.</text>
</comment>
<dbReference type="Pfam" id="PF01850">
    <property type="entry name" value="PIN"/>
    <property type="match status" value="1"/>
</dbReference>
<evidence type="ECO:0000256" key="5">
    <source>
        <dbReference type="ARBA" id="ARBA00022801"/>
    </source>
</evidence>
<dbReference type="AlphaFoldDB" id="A0A1J5TBB9"/>
<dbReference type="GO" id="GO:0004540">
    <property type="term" value="F:RNA nuclease activity"/>
    <property type="evidence" value="ECO:0007669"/>
    <property type="project" value="InterPro"/>
</dbReference>
<keyword evidence="3" id="KW-0540">Nuclease</keyword>
<evidence type="ECO:0000313" key="9">
    <source>
        <dbReference type="EMBL" id="OIR09422.1"/>
    </source>
</evidence>
<sequence>MYLLDTNIVSELRKAKAGKADTNVTAWAESVSATSMFLSAITILELETGIRLIERRDPTQGTVLRAWLEAHVLPAFDGRILSVDIAVARRCAALNVPNPRPHRDALIAATALVHGMTVVTRNAADFESIGAEIFNPWLASTP</sequence>
<dbReference type="HAMAP" id="MF_00265">
    <property type="entry name" value="VapC_Nob1"/>
    <property type="match status" value="1"/>
</dbReference>
<gene>
    <name evidence="9" type="primary">fitB_2</name>
    <name evidence="9" type="ORF">GALL_82590</name>
</gene>
<comment type="cofactor">
    <cofactor evidence="1">
        <name>Mg(2+)</name>
        <dbReference type="ChEBI" id="CHEBI:18420"/>
    </cofactor>
</comment>
<organism evidence="9">
    <name type="scientific">mine drainage metagenome</name>
    <dbReference type="NCBI Taxonomy" id="410659"/>
    <lineage>
        <taxon>unclassified sequences</taxon>
        <taxon>metagenomes</taxon>
        <taxon>ecological metagenomes</taxon>
    </lineage>
</organism>
<dbReference type="EMBL" id="MLJW01000026">
    <property type="protein sequence ID" value="OIR09422.1"/>
    <property type="molecule type" value="Genomic_DNA"/>
</dbReference>
<keyword evidence="5 9" id="KW-0378">Hydrolase</keyword>
<dbReference type="InterPro" id="IPR050556">
    <property type="entry name" value="Type_II_TA_system_RNase"/>
</dbReference>
<dbReference type="GO" id="GO:0046872">
    <property type="term" value="F:metal ion binding"/>
    <property type="evidence" value="ECO:0007669"/>
    <property type="project" value="UniProtKB-KW"/>
</dbReference>
<evidence type="ECO:0000256" key="1">
    <source>
        <dbReference type="ARBA" id="ARBA00001946"/>
    </source>
</evidence>
<dbReference type="PANTHER" id="PTHR33653:SF1">
    <property type="entry name" value="RIBONUCLEASE VAPC2"/>
    <property type="match status" value="1"/>
</dbReference>
<dbReference type="EC" id="3.1.-.-" evidence="9"/>
<keyword evidence="6" id="KW-0460">Magnesium</keyword>
<dbReference type="InterPro" id="IPR029060">
    <property type="entry name" value="PIN-like_dom_sf"/>
</dbReference>